<dbReference type="Gene3D" id="3.90.180.10">
    <property type="entry name" value="Medium-chain alcohol dehydrogenases, catalytic domain"/>
    <property type="match status" value="1"/>
</dbReference>
<dbReference type="Pfam" id="PF00107">
    <property type="entry name" value="ADH_zinc_N"/>
    <property type="match status" value="1"/>
</dbReference>
<dbReference type="SMART" id="SM00829">
    <property type="entry name" value="PKS_ER"/>
    <property type="match status" value="1"/>
</dbReference>
<keyword evidence="2" id="KW-0472">Membrane</keyword>
<dbReference type="GO" id="GO:0016491">
    <property type="term" value="F:oxidoreductase activity"/>
    <property type="evidence" value="ECO:0007669"/>
    <property type="project" value="UniProtKB-KW"/>
</dbReference>
<dbReference type="InterPro" id="IPR011032">
    <property type="entry name" value="GroES-like_sf"/>
</dbReference>
<dbReference type="OrthoDB" id="9771084at2"/>
<dbReference type="InterPro" id="IPR036291">
    <property type="entry name" value="NAD(P)-bd_dom_sf"/>
</dbReference>
<keyword evidence="1" id="KW-0560">Oxidoreductase</keyword>
<dbReference type="EMBL" id="FPBO01000034">
    <property type="protein sequence ID" value="SFV11570.1"/>
    <property type="molecule type" value="Genomic_DNA"/>
</dbReference>
<dbReference type="InterPro" id="IPR013149">
    <property type="entry name" value="ADH-like_C"/>
</dbReference>
<name>A0A1I7LPT3_9BURK</name>
<dbReference type="InterPro" id="IPR013154">
    <property type="entry name" value="ADH-like_N"/>
</dbReference>
<dbReference type="Proteomes" id="UP000199391">
    <property type="component" value="Unassembled WGS sequence"/>
</dbReference>
<evidence type="ECO:0000256" key="1">
    <source>
        <dbReference type="ARBA" id="ARBA00023002"/>
    </source>
</evidence>
<sequence length="370" mass="39558">MSQMMRAARMHAVGQPMTIDTVPRPVPRATDVLVQVKACGMVPNLGNVLANWPTWCPHLPLPKLPAIFGLDPTGVVVEVGEQVVGIRPGDRVYVSPVRSCGACPACLSDRRVACEYFVFNGYFGFDKHKSQTMYDLYPNGGFGEYMAAPQYAVVRLADNISFEEAARLGYLGTAYAALRKCGRLAGKSVIINGVSGTLGLGATLFALAMGASRILGTGRNHALLERVKALAPERIEVFSTEDGSIAEWARARTGGHGADFMVDTLGAAVSLDVFDDAMHGVARGGTIVNIGGTVGKLPIDMKWLMDNSMTITGSAWFTATEGYDMVEMLRTGAIDLSILEHEVAKLDDINQAISGLASRHGGFSNYVIVP</sequence>
<dbReference type="RefSeq" id="WP_093558817.1">
    <property type="nucleotide sequence ID" value="NZ_FPBO01000034.1"/>
</dbReference>
<evidence type="ECO:0000256" key="2">
    <source>
        <dbReference type="SAM" id="Phobius"/>
    </source>
</evidence>
<dbReference type="InterPro" id="IPR020843">
    <property type="entry name" value="ER"/>
</dbReference>
<keyword evidence="2" id="KW-0812">Transmembrane</keyword>
<dbReference type="PANTHER" id="PTHR43401">
    <property type="entry name" value="L-THREONINE 3-DEHYDROGENASE"/>
    <property type="match status" value="1"/>
</dbReference>
<keyword evidence="2" id="KW-1133">Transmembrane helix</keyword>
<dbReference type="STRING" id="1035707.SAMN05216552_103438"/>
<accession>A0A1I7LPT3</accession>
<proteinExistence type="predicted"/>
<reference evidence="5" key="1">
    <citation type="submission" date="2016-10" db="EMBL/GenBank/DDBJ databases">
        <authorList>
            <person name="Varghese N."/>
            <person name="Submissions S."/>
        </authorList>
    </citation>
    <scope>NUCLEOTIDE SEQUENCE [LARGE SCALE GENOMIC DNA]</scope>
    <source>
        <strain evidence="5">CGMCC 1.11014</strain>
    </source>
</reference>
<organism evidence="4 5">
    <name type="scientific">Pseudoduganella namucuonensis</name>
    <dbReference type="NCBI Taxonomy" id="1035707"/>
    <lineage>
        <taxon>Bacteria</taxon>
        <taxon>Pseudomonadati</taxon>
        <taxon>Pseudomonadota</taxon>
        <taxon>Betaproteobacteria</taxon>
        <taxon>Burkholderiales</taxon>
        <taxon>Oxalobacteraceae</taxon>
        <taxon>Telluria group</taxon>
        <taxon>Pseudoduganella</taxon>
    </lineage>
</organism>
<keyword evidence="5" id="KW-1185">Reference proteome</keyword>
<feature type="transmembrane region" description="Helical" evidence="2">
    <location>
        <begin position="189"/>
        <end position="211"/>
    </location>
</feature>
<dbReference type="SUPFAM" id="SSF51735">
    <property type="entry name" value="NAD(P)-binding Rossmann-fold domains"/>
    <property type="match status" value="1"/>
</dbReference>
<dbReference type="InterPro" id="IPR050129">
    <property type="entry name" value="Zn_alcohol_dh"/>
</dbReference>
<evidence type="ECO:0000313" key="5">
    <source>
        <dbReference type="Proteomes" id="UP000199391"/>
    </source>
</evidence>
<dbReference type="SUPFAM" id="SSF50129">
    <property type="entry name" value="GroES-like"/>
    <property type="match status" value="1"/>
</dbReference>
<dbReference type="PANTHER" id="PTHR43401:SF5">
    <property type="entry name" value="ALCOHOL DEHYDROGENASE-RELATED"/>
    <property type="match status" value="1"/>
</dbReference>
<gene>
    <name evidence="4" type="ORF">SAMN05216552_103438</name>
</gene>
<dbReference type="Pfam" id="PF08240">
    <property type="entry name" value="ADH_N"/>
    <property type="match status" value="1"/>
</dbReference>
<dbReference type="AlphaFoldDB" id="A0A1I7LPT3"/>
<feature type="domain" description="Enoyl reductase (ER)" evidence="3">
    <location>
        <begin position="14"/>
        <end position="360"/>
    </location>
</feature>
<protein>
    <submittedName>
        <fullName evidence="4">Alcohol dehydrogenase</fullName>
    </submittedName>
</protein>
<evidence type="ECO:0000259" key="3">
    <source>
        <dbReference type="SMART" id="SM00829"/>
    </source>
</evidence>
<evidence type="ECO:0000313" key="4">
    <source>
        <dbReference type="EMBL" id="SFV11570.1"/>
    </source>
</evidence>